<gene>
    <name evidence="4" type="ORF">LOTGIDRAFT_147536</name>
</gene>
<feature type="transmembrane region" description="Helical" evidence="2">
    <location>
        <begin position="40"/>
        <end position="59"/>
    </location>
</feature>
<evidence type="ECO:0000313" key="4">
    <source>
        <dbReference type="EMBL" id="ESO94102.1"/>
    </source>
</evidence>
<dbReference type="SUPFAM" id="SSF103473">
    <property type="entry name" value="MFS general substrate transporter"/>
    <property type="match status" value="1"/>
</dbReference>
<dbReference type="OMA" id="LIMACPL"/>
<dbReference type="CTD" id="20235263"/>
<dbReference type="EMBL" id="KB201863">
    <property type="protein sequence ID" value="ESO94102.1"/>
    <property type="molecule type" value="Genomic_DNA"/>
</dbReference>
<evidence type="ECO:0000313" key="5">
    <source>
        <dbReference type="Proteomes" id="UP000030746"/>
    </source>
</evidence>
<keyword evidence="2" id="KW-1133">Transmembrane helix</keyword>
<protein>
    <recommendedName>
        <fullName evidence="3">Major facilitator superfamily (MFS) profile domain-containing protein</fullName>
    </recommendedName>
</protein>
<feature type="transmembrane region" description="Helical" evidence="2">
    <location>
        <begin position="182"/>
        <end position="202"/>
    </location>
</feature>
<dbReference type="InterPro" id="IPR036259">
    <property type="entry name" value="MFS_trans_sf"/>
</dbReference>
<feature type="transmembrane region" description="Helical" evidence="2">
    <location>
        <begin position="208"/>
        <end position="230"/>
    </location>
</feature>
<organism evidence="4 5">
    <name type="scientific">Lottia gigantea</name>
    <name type="common">Giant owl limpet</name>
    <dbReference type="NCBI Taxonomy" id="225164"/>
    <lineage>
        <taxon>Eukaryota</taxon>
        <taxon>Metazoa</taxon>
        <taxon>Spiralia</taxon>
        <taxon>Lophotrochozoa</taxon>
        <taxon>Mollusca</taxon>
        <taxon>Gastropoda</taxon>
        <taxon>Patellogastropoda</taxon>
        <taxon>Lottioidea</taxon>
        <taxon>Lottiidae</taxon>
        <taxon>Lottia</taxon>
    </lineage>
</organism>
<dbReference type="InterPro" id="IPR011701">
    <property type="entry name" value="MFS"/>
</dbReference>
<evidence type="ECO:0000256" key="2">
    <source>
        <dbReference type="SAM" id="Phobius"/>
    </source>
</evidence>
<evidence type="ECO:0000259" key="3">
    <source>
        <dbReference type="PROSITE" id="PS50850"/>
    </source>
</evidence>
<feature type="transmembrane region" description="Helical" evidence="2">
    <location>
        <begin position="71"/>
        <end position="92"/>
    </location>
</feature>
<dbReference type="KEGG" id="lgi:LOTGIDRAFT_147536"/>
<feature type="transmembrane region" description="Helical" evidence="2">
    <location>
        <begin position="113"/>
        <end position="134"/>
    </location>
</feature>
<evidence type="ECO:0000256" key="1">
    <source>
        <dbReference type="ARBA" id="ARBA00004141"/>
    </source>
</evidence>
<dbReference type="GO" id="GO:0016020">
    <property type="term" value="C:membrane"/>
    <property type="evidence" value="ECO:0007669"/>
    <property type="project" value="UniProtKB-SubCell"/>
</dbReference>
<reference evidence="4 5" key="1">
    <citation type="journal article" date="2013" name="Nature">
        <title>Insights into bilaterian evolution from three spiralian genomes.</title>
        <authorList>
            <person name="Simakov O."/>
            <person name="Marletaz F."/>
            <person name="Cho S.J."/>
            <person name="Edsinger-Gonzales E."/>
            <person name="Havlak P."/>
            <person name="Hellsten U."/>
            <person name="Kuo D.H."/>
            <person name="Larsson T."/>
            <person name="Lv J."/>
            <person name="Arendt D."/>
            <person name="Savage R."/>
            <person name="Osoegawa K."/>
            <person name="de Jong P."/>
            <person name="Grimwood J."/>
            <person name="Chapman J.A."/>
            <person name="Shapiro H."/>
            <person name="Aerts A."/>
            <person name="Otillar R.P."/>
            <person name="Terry A.Y."/>
            <person name="Boore J.L."/>
            <person name="Grigoriev I.V."/>
            <person name="Lindberg D.R."/>
            <person name="Seaver E.C."/>
            <person name="Weisblat D.A."/>
            <person name="Putnam N.H."/>
            <person name="Rokhsar D.S."/>
        </authorList>
    </citation>
    <scope>NUCLEOTIDE SEQUENCE [LARGE SCALE GENOMIC DNA]</scope>
</reference>
<dbReference type="RefSeq" id="XP_009055210.1">
    <property type="nucleotide sequence ID" value="XM_009056962.1"/>
</dbReference>
<dbReference type="PROSITE" id="PS50850">
    <property type="entry name" value="MFS"/>
    <property type="match status" value="1"/>
</dbReference>
<proteinExistence type="predicted"/>
<dbReference type="GeneID" id="20235263"/>
<dbReference type="AlphaFoldDB" id="V4ABB6"/>
<sequence length="271" mass="30574">MNFNTYIICYQYAVGIGLSLTFLLPFTVVGEMFEEKRVTMVTVVSVFIGVGNVYFPFLISVLNEVFGWRGTFLIIGAYFLNCVPVGILIMFFRKRREQLVGIQKTDFKSLLNCEPAFLVVSLNCFIMTILFTILNTFFVDMMRSRHFDVQDGPFLLSINGFASIGGRVLLTDKSPFLKCKRMTIWPLFLFLCSVTVLTFAYFETYNQLLVICILYGLFWGSCAVLYPAIVMDISGLKMYSTALGYINFIGGVAGMFGGPLAGDTYILHFIV</sequence>
<dbReference type="InterPro" id="IPR020846">
    <property type="entry name" value="MFS_dom"/>
</dbReference>
<dbReference type="InterPro" id="IPR050327">
    <property type="entry name" value="Proton-linked_MCT"/>
</dbReference>
<keyword evidence="2" id="KW-0472">Membrane</keyword>
<dbReference type="Gene3D" id="1.20.1250.20">
    <property type="entry name" value="MFS general substrate transporter like domains"/>
    <property type="match status" value="1"/>
</dbReference>
<feature type="transmembrane region" description="Helical" evidence="2">
    <location>
        <begin position="12"/>
        <end position="33"/>
    </location>
</feature>
<dbReference type="Pfam" id="PF07690">
    <property type="entry name" value="MFS_1"/>
    <property type="match status" value="1"/>
</dbReference>
<accession>V4ABB6</accession>
<keyword evidence="2" id="KW-0812">Transmembrane</keyword>
<name>V4ABB6_LOTGI</name>
<keyword evidence="5" id="KW-1185">Reference proteome</keyword>
<feature type="transmembrane region" description="Helical" evidence="2">
    <location>
        <begin position="242"/>
        <end position="261"/>
    </location>
</feature>
<dbReference type="OrthoDB" id="6099974at2759"/>
<feature type="domain" description="Major facilitator superfamily (MFS) profile" evidence="3">
    <location>
        <begin position="1"/>
        <end position="271"/>
    </location>
</feature>
<dbReference type="PANTHER" id="PTHR11360:SF284">
    <property type="entry name" value="EG:103B4.3 PROTEIN-RELATED"/>
    <property type="match status" value="1"/>
</dbReference>
<dbReference type="Proteomes" id="UP000030746">
    <property type="component" value="Unassembled WGS sequence"/>
</dbReference>
<dbReference type="GO" id="GO:0022857">
    <property type="term" value="F:transmembrane transporter activity"/>
    <property type="evidence" value="ECO:0007669"/>
    <property type="project" value="InterPro"/>
</dbReference>
<comment type="subcellular location">
    <subcellularLocation>
        <location evidence="1">Membrane</location>
        <topology evidence="1">Multi-pass membrane protein</topology>
    </subcellularLocation>
</comment>
<dbReference type="PANTHER" id="PTHR11360">
    <property type="entry name" value="MONOCARBOXYLATE TRANSPORTER"/>
    <property type="match status" value="1"/>
</dbReference>
<feature type="transmembrane region" description="Helical" evidence="2">
    <location>
        <begin position="154"/>
        <end position="170"/>
    </location>
</feature>